<keyword evidence="2" id="KW-0547">Nucleotide-binding</keyword>
<evidence type="ECO:0000256" key="3">
    <source>
        <dbReference type="ARBA" id="ARBA00022840"/>
    </source>
</evidence>
<dbReference type="CDD" id="cd14014">
    <property type="entry name" value="STKc_PknB_like"/>
    <property type="match status" value="1"/>
</dbReference>
<dbReference type="Gene3D" id="1.10.510.10">
    <property type="entry name" value="Transferase(Phosphotransferase) domain 1"/>
    <property type="match status" value="1"/>
</dbReference>
<evidence type="ECO:0000259" key="5">
    <source>
        <dbReference type="PROSITE" id="PS50011"/>
    </source>
</evidence>
<accession>A0ABP5WLU0</accession>
<evidence type="ECO:0000313" key="7">
    <source>
        <dbReference type="Proteomes" id="UP001501231"/>
    </source>
</evidence>
<evidence type="ECO:0000256" key="2">
    <source>
        <dbReference type="ARBA" id="ARBA00022741"/>
    </source>
</evidence>
<comment type="similarity">
    <text evidence="1">Belongs to the protein kinase superfamily. STE Ser/Thr protein kinase family. STE20 subfamily.</text>
</comment>
<keyword evidence="3" id="KW-0067">ATP-binding</keyword>
<dbReference type="Proteomes" id="UP001501231">
    <property type="component" value="Unassembled WGS sequence"/>
</dbReference>
<comment type="caution">
    <text evidence="6">The sequence shown here is derived from an EMBL/GenBank/DDBJ whole genome shotgun (WGS) entry which is preliminary data.</text>
</comment>
<reference evidence="7" key="1">
    <citation type="journal article" date="2019" name="Int. J. Syst. Evol. Microbiol.">
        <title>The Global Catalogue of Microorganisms (GCM) 10K type strain sequencing project: providing services to taxonomists for standard genome sequencing and annotation.</title>
        <authorList>
            <consortium name="The Broad Institute Genomics Platform"/>
            <consortium name="The Broad Institute Genome Sequencing Center for Infectious Disease"/>
            <person name="Wu L."/>
            <person name="Ma J."/>
        </authorList>
    </citation>
    <scope>NUCLEOTIDE SEQUENCE [LARGE SCALE GENOMIC DNA]</scope>
    <source>
        <strain evidence="7">JCM 3325</strain>
    </source>
</reference>
<dbReference type="Gene3D" id="3.30.200.20">
    <property type="entry name" value="Phosphorylase Kinase, domain 1"/>
    <property type="match status" value="1"/>
</dbReference>
<dbReference type="PROSITE" id="PS50011">
    <property type="entry name" value="PROTEIN_KINASE_DOM"/>
    <property type="match status" value="1"/>
</dbReference>
<dbReference type="PANTHER" id="PTHR45832">
    <property type="entry name" value="SERINE/THREONINE-PROTEIN KINASE SAMKA-RELATED-RELATED"/>
    <property type="match status" value="1"/>
</dbReference>
<protein>
    <recommendedName>
        <fullName evidence="5">Protein kinase domain-containing protein</fullName>
    </recommendedName>
</protein>
<name>A0ABP5WLU0_9ACTN</name>
<organism evidence="6 7">
    <name type="scientific">Actinomadura vinacea</name>
    <dbReference type="NCBI Taxonomy" id="115336"/>
    <lineage>
        <taxon>Bacteria</taxon>
        <taxon>Bacillati</taxon>
        <taxon>Actinomycetota</taxon>
        <taxon>Actinomycetes</taxon>
        <taxon>Streptosporangiales</taxon>
        <taxon>Thermomonosporaceae</taxon>
        <taxon>Actinomadura</taxon>
    </lineage>
</organism>
<evidence type="ECO:0000256" key="4">
    <source>
        <dbReference type="SAM" id="MobiDB-lite"/>
    </source>
</evidence>
<sequence length="449" mass="47941">MDALSAVLTEQEPCPARSGELAPVLANLLVKDPSARIGAAAAREALRRRVPIALWPGGGDERPPRPRLLTTPPEPCTLLSARQAASLVPGAKGRPFTPATLEIRLPQVYDTADEASRKMTAVFTEEAQWQPAAGTQDWDFAFPGLPRKAKAAKRPPRIRSGIGDQAFLSTMRGVGVAFDRHNVGVREGNAVVYSITRLGEARRPMAPGGRGRSSPEPWPGLRDAGECTGGRGAGRALPAGQRRHGHGLAGARRGARRDVAVKELTLPREAGEARRERVVQRALHEARAAARLRHPGIVTVHDVIYADGRPWIVMELLSGRSLDAVLQDDGPLEPRRAAALAAEVLDALGTAHEQGVLHRDVRPADIFLRDDDRAVLTDFGIATLAGDASLTRPGALIGSPAYMAPERVRGEPGGPPSDLWSLAATLYALVEGHPPFDRPTPSAPPPSEQ</sequence>
<dbReference type="Pfam" id="PF00069">
    <property type="entry name" value="Pkinase"/>
    <property type="match status" value="1"/>
</dbReference>
<evidence type="ECO:0000256" key="1">
    <source>
        <dbReference type="ARBA" id="ARBA00008874"/>
    </source>
</evidence>
<dbReference type="EMBL" id="BAAARW010000020">
    <property type="protein sequence ID" value="GAA2430377.1"/>
    <property type="molecule type" value="Genomic_DNA"/>
</dbReference>
<feature type="domain" description="Protein kinase" evidence="5">
    <location>
        <begin position="222"/>
        <end position="449"/>
    </location>
</feature>
<dbReference type="InterPro" id="IPR000719">
    <property type="entry name" value="Prot_kinase_dom"/>
</dbReference>
<proteinExistence type="inferred from homology"/>
<dbReference type="InterPro" id="IPR051931">
    <property type="entry name" value="PAK3-like"/>
</dbReference>
<dbReference type="SUPFAM" id="SSF56112">
    <property type="entry name" value="Protein kinase-like (PK-like)"/>
    <property type="match status" value="1"/>
</dbReference>
<dbReference type="PANTHER" id="PTHR45832:SF22">
    <property type="entry name" value="SERINE_THREONINE-PROTEIN KINASE SAMKA-RELATED"/>
    <property type="match status" value="1"/>
</dbReference>
<feature type="region of interest" description="Disordered" evidence="4">
    <location>
        <begin position="203"/>
        <end position="254"/>
    </location>
</feature>
<keyword evidence="7" id="KW-1185">Reference proteome</keyword>
<evidence type="ECO:0000313" key="6">
    <source>
        <dbReference type="EMBL" id="GAA2430377.1"/>
    </source>
</evidence>
<gene>
    <name evidence="6" type="ORF">GCM10010191_49920</name>
</gene>
<dbReference type="InterPro" id="IPR011009">
    <property type="entry name" value="Kinase-like_dom_sf"/>
</dbReference>
<dbReference type="RefSeq" id="WP_344592023.1">
    <property type="nucleotide sequence ID" value="NZ_BAAARW010000020.1"/>
</dbReference>